<dbReference type="InterPro" id="IPR003109">
    <property type="entry name" value="GoLoco_motif"/>
</dbReference>
<reference evidence="1 2" key="1">
    <citation type="submission" date="2019-04" db="EMBL/GenBank/DDBJ databases">
        <authorList>
            <consortium name="Wellcome Sanger Institute Data Sharing"/>
        </authorList>
    </citation>
    <scope>NUCLEOTIDE SEQUENCE [LARGE SCALE GENOMIC DNA]</scope>
</reference>
<dbReference type="Gene3D" id="1.25.40.10">
    <property type="entry name" value="Tetratricopeptide repeat domain"/>
    <property type="match status" value="1"/>
</dbReference>
<dbReference type="Ensembl" id="ENSSFOT00015037875.2">
    <property type="protein sequence ID" value="ENSSFOP00015037462.2"/>
    <property type="gene ID" value="ENSSFOG00015023847.2"/>
</dbReference>
<dbReference type="OrthoDB" id="286233at2759"/>
<keyword evidence="2" id="KW-1185">Reference proteome</keyword>
<dbReference type="Pfam" id="PF02188">
    <property type="entry name" value="GoLoco"/>
    <property type="match status" value="1"/>
</dbReference>
<dbReference type="InterPro" id="IPR042168">
    <property type="entry name" value="Pcp2"/>
</dbReference>
<protein>
    <submittedName>
        <fullName evidence="1">Uncharacterized protein</fullName>
    </submittedName>
</protein>
<reference evidence="1" key="3">
    <citation type="submission" date="2025-09" db="UniProtKB">
        <authorList>
            <consortium name="Ensembl"/>
        </authorList>
    </citation>
    <scope>IDENTIFICATION</scope>
</reference>
<dbReference type="GeneTree" id="ENSGT00940000177910"/>
<dbReference type="SMART" id="SM00390">
    <property type="entry name" value="GoLoco"/>
    <property type="match status" value="2"/>
</dbReference>
<dbReference type="AlphaFoldDB" id="A0A8C9SQI5"/>
<dbReference type="Proteomes" id="UP000694397">
    <property type="component" value="Chromosome 8"/>
</dbReference>
<reference evidence="1" key="2">
    <citation type="submission" date="2025-08" db="UniProtKB">
        <authorList>
            <consortium name="Ensembl"/>
        </authorList>
    </citation>
    <scope>IDENTIFICATION</scope>
</reference>
<sequence length="133" mass="14858">MQNGTNHTTQVCSACYSPLLDEFFSLLSHVQSGRMEEQRCVLASKDGGPSDLDHLFGLVANTQRCRLDDQRASMSASLPGLHVVSVSHLNGLVKMETGQKTSQLVVGVKIFTDTRKCTWFCFGEVCAWMWMRR</sequence>
<dbReference type="PANTHER" id="PTHR47503:SF1">
    <property type="entry name" value="PURKINJE CELL PROTEIN 2 HOMOLOG"/>
    <property type="match status" value="1"/>
</dbReference>
<evidence type="ECO:0000313" key="1">
    <source>
        <dbReference type="Ensembl" id="ENSSFOP00015037462.2"/>
    </source>
</evidence>
<proteinExistence type="predicted"/>
<dbReference type="PROSITE" id="PS50877">
    <property type="entry name" value="GOLOCO"/>
    <property type="match status" value="1"/>
</dbReference>
<evidence type="ECO:0000313" key="2">
    <source>
        <dbReference type="Proteomes" id="UP000694397"/>
    </source>
</evidence>
<dbReference type="PANTHER" id="PTHR47503">
    <property type="entry name" value="PURKINJE CELL PROTEIN 2"/>
    <property type="match status" value="1"/>
</dbReference>
<dbReference type="InterPro" id="IPR011990">
    <property type="entry name" value="TPR-like_helical_dom_sf"/>
</dbReference>
<dbReference type="GO" id="GO:0005085">
    <property type="term" value="F:guanyl-nucleotide exchange factor activity"/>
    <property type="evidence" value="ECO:0007669"/>
    <property type="project" value="InterPro"/>
</dbReference>
<name>A0A8C9SQI5_SCLFO</name>
<organism evidence="1 2">
    <name type="scientific">Scleropages formosus</name>
    <name type="common">Asian bonytongue</name>
    <name type="synonym">Osteoglossum formosum</name>
    <dbReference type="NCBI Taxonomy" id="113540"/>
    <lineage>
        <taxon>Eukaryota</taxon>
        <taxon>Metazoa</taxon>
        <taxon>Chordata</taxon>
        <taxon>Craniata</taxon>
        <taxon>Vertebrata</taxon>
        <taxon>Euteleostomi</taxon>
        <taxon>Actinopterygii</taxon>
        <taxon>Neopterygii</taxon>
        <taxon>Teleostei</taxon>
        <taxon>Osteoglossocephala</taxon>
        <taxon>Osteoglossomorpha</taxon>
        <taxon>Osteoglossiformes</taxon>
        <taxon>Osteoglossidae</taxon>
        <taxon>Scleropages</taxon>
    </lineage>
</organism>
<accession>A0A8C9SQI5</accession>